<proteinExistence type="evidence at transcript level"/>
<protein>
    <recommendedName>
        <fullName evidence="10">Odorant receptor</fullName>
    </recommendedName>
</protein>
<reference evidence="11" key="2">
    <citation type="submission" date="2018-01" db="EMBL/GenBank/DDBJ databases">
        <authorList>
            <person name="Gaut B.S."/>
            <person name="Morton B.R."/>
            <person name="Clegg M.T."/>
            <person name="Duvall M.R."/>
        </authorList>
    </citation>
    <scope>NUCLEOTIDE SEQUENCE</scope>
    <source>
        <strain evidence="11">CchlOR2</strain>
    </source>
</reference>
<evidence type="ECO:0000256" key="1">
    <source>
        <dbReference type="ARBA" id="ARBA00004651"/>
    </source>
</evidence>
<evidence type="ECO:0000256" key="7">
    <source>
        <dbReference type="ARBA" id="ARBA00023136"/>
    </source>
</evidence>
<keyword evidence="7 10" id="KW-0472">Membrane</keyword>
<keyword evidence="4 10" id="KW-0812">Transmembrane</keyword>
<dbReference type="Pfam" id="PF02949">
    <property type="entry name" value="7tm_6"/>
    <property type="match status" value="1"/>
</dbReference>
<feature type="transmembrane region" description="Helical" evidence="10">
    <location>
        <begin position="283"/>
        <end position="304"/>
    </location>
</feature>
<comment type="similarity">
    <text evidence="10">Belongs to the insect chemoreceptor superfamily. Heteromeric odorant receptor channel (TC 1.A.69) family.</text>
</comment>
<keyword evidence="3 10" id="KW-0716">Sensory transduction</keyword>
<comment type="subcellular location">
    <subcellularLocation>
        <location evidence="1 10">Cell membrane</location>
        <topology evidence="1 10">Multi-pass membrane protein</topology>
    </subcellularLocation>
</comment>
<name>A0A346D3V1_9HYME</name>
<feature type="transmembrane region" description="Helical" evidence="10">
    <location>
        <begin position="60"/>
        <end position="79"/>
    </location>
</feature>
<feature type="transmembrane region" description="Helical" evidence="10">
    <location>
        <begin position="94"/>
        <end position="116"/>
    </location>
</feature>
<dbReference type="AlphaFoldDB" id="A0A346D3V1"/>
<reference evidence="11" key="1">
    <citation type="journal article" date="2018" name="Insect Mol. Biol.">
        <title>An odorant receptor mediates the attractiveness of cis-jasmone to Campoletis chlorideae, the endoparasitoid of Helicoverpa armigera.</title>
        <authorList>
            <person name="Sun Y.L."/>
            <person name="Dong J.F."/>
            <person name="Ning C."/>
            <person name="Ding P.P."/>
            <person name="Huang L.Q."/>
            <person name="Sun J.G."/>
            <person name="Wang C.Z."/>
        </authorList>
    </citation>
    <scope>NUCLEOTIDE SEQUENCE</scope>
    <source>
        <strain evidence="11">CchlOR2</strain>
    </source>
</reference>
<dbReference type="EMBL" id="MG859293">
    <property type="protein sequence ID" value="AXM05121.1"/>
    <property type="molecule type" value="mRNA"/>
</dbReference>
<accession>A0A346D3V1</accession>
<feature type="transmembrane region" description="Helical" evidence="10">
    <location>
        <begin position="152"/>
        <end position="173"/>
    </location>
</feature>
<keyword evidence="2" id="KW-1003">Cell membrane</keyword>
<evidence type="ECO:0000256" key="8">
    <source>
        <dbReference type="ARBA" id="ARBA00023170"/>
    </source>
</evidence>
<dbReference type="PANTHER" id="PTHR21137:SF3">
    <property type="entry name" value="ODORANT RECEPTOR 30A-RELATED"/>
    <property type="match status" value="1"/>
</dbReference>
<sequence>MHLTCGYVEPIFEKPKEKLCDLQQKRMSSLDLSNSIAIRLTRFFMRFTGIWITHSPREHFFMELTTTYAISTIVISWQINGTDLWFCRADLQKAIYAACNVLTLLLITIKLGMFAWRREKFVNLIKFCYENFWQVHYDACDVNIMKTCELKCVLFVGLFTLFAWSTVCAYTAYPIVENLGINDSERIHAFPIRFSFIPATTTPYFELIFITEELALIHAGICYFCFDNILCIMNVHTAGQFRILQRKLETTLTAEENNYSGTLKDCIGKHQFLIGFAESLEDMYKFVILAQFIIFSLLICLVSYQAVLAEGELSRRMIFIVHSAGTFTQLFMFTLTCDDLMRESAAVAEAAYRARWYHWLSNPSLRHLGKDLMFVMMRARRPCCLTAGDFFPISLETFTTVRIFSYNKIKPFAAFLLHNHTHVLFKFLISDTDHVNVLFDSVKEWPRERIVAFLNPPNVRKTAFKCKIVE</sequence>
<keyword evidence="9 10" id="KW-0807">Transducer</keyword>
<dbReference type="GO" id="GO:0005886">
    <property type="term" value="C:plasma membrane"/>
    <property type="evidence" value="ECO:0007669"/>
    <property type="project" value="UniProtKB-SubCell"/>
</dbReference>
<comment type="caution">
    <text evidence="10">Lacks conserved residue(s) required for the propagation of feature annotation.</text>
</comment>
<evidence type="ECO:0000256" key="6">
    <source>
        <dbReference type="ARBA" id="ARBA00022989"/>
    </source>
</evidence>
<evidence type="ECO:0000313" key="11">
    <source>
        <dbReference type="EMBL" id="AXM05121.1"/>
    </source>
</evidence>
<dbReference type="GO" id="GO:0004984">
    <property type="term" value="F:olfactory receptor activity"/>
    <property type="evidence" value="ECO:0007669"/>
    <property type="project" value="InterPro"/>
</dbReference>
<dbReference type="GO" id="GO:0007165">
    <property type="term" value="P:signal transduction"/>
    <property type="evidence" value="ECO:0007669"/>
    <property type="project" value="UniProtKB-KW"/>
</dbReference>
<organism evidence="11">
    <name type="scientific">Campoletis chlorideae</name>
    <dbReference type="NCBI Taxonomy" id="219166"/>
    <lineage>
        <taxon>Eukaryota</taxon>
        <taxon>Metazoa</taxon>
        <taxon>Ecdysozoa</taxon>
        <taxon>Arthropoda</taxon>
        <taxon>Hexapoda</taxon>
        <taxon>Insecta</taxon>
        <taxon>Pterygota</taxon>
        <taxon>Neoptera</taxon>
        <taxon>Endopterygota</taxon>
        <taxon>Hymenoptera</taxon>
        <taxon>Apocrita</taxon>
        <taxon>Ichneumonoidea</taxon>
        <taxon>Ichneumonidae</taxon>
        <taxon>Campopleginae</taxon>
        <taxon>Dusona group</taxon>
        <taxon>Campoletis</taxon>
    </lineage>
</organism>
<dbReference type="PANTHER" id="PTHR21137">
    <property type="entry name" value="ODORANT RECEPTOR"/>
    <property type="match status" value="1"/>
</dbReference>
<evidence type="ECO:0000256" key="9">
    <source>
        <dbReference type="ARBA" id="ARBA00023224"/>
    </source>
</evidence>
<evidence type="ECO:0000256" key="2">
    <source>
        <dbReference type="ARBA" id="ARBA00022475"/>
    </source>
</evidence>
<evidence type="ECO:0000256" key="3">
    <source>
        <dbReference type="ARBA" id="ARBA00022606"/>
    </source>
</evidence>
<evidence type="ECO:0000256" key="10">
    <source>
        <dbReference type="RuleBase" id="RU351113"/>
    </source>
</evidence>
<keyword evidence="5 10" id="KW-0552">Olfaction</keyword>
<keyword evidence="6 10" id="KW-1133">Transmembrane helix</keyword>
<dbReference type="InterPro" id="IPR004117">
    <property type="entry name" value="7tm6_olfct_rcpt"/>
</dbReference>
<evidence type="ECO:0000256" key="4">
    <source>
        <dbReference type="ARBA" id="ARBA00022692"/>
    </source>
</evidence>
<evidence type="ECO:0000256" key="5">
    <source>
        <dbReference type="ARBA" id="ARBA00022725"/>
    </source>
</evidence>
<dbReference type="GO" id="GO:0005549">
    <property type="term" value="F:odorant binding"/>
    <property type="evidence" value="ECO:0007669"/>
    <property type="project" value="InterPro"/>
</dbReference>
<keyword evidence="8 10" id="KW-0675">Receptor</keyword>